<evidence type="ECO:0000313" key="5">
    <source>
        <dbReference type="Proteomes" id="UP000737113"/>
    </source>
</evidence>
<dbReference type="InterPro" id="IPR036680">
    <property type="entry name" value="SPOR-like_sf"/>
</dbReference>
<keyword evidence="2" id="KW-0472">Membrane</keyword>
<evidence type="ECO:0000259" key="3">
    <source>
        <dbReference type="PROSITE" id="PS51724"/>
    </source>
</evidence>
<dbReference type="PANTHER" id="PTHR38687">
    <property type="entry name" value="CELL DIVISION PROTEIN DEDD-RELATED"/>
    <property type="match status" value="1"/>
</dbReference>
<proteinExistence type="predicted"/>
<gene>
    <name evidence="4" type="ORF">HC757_08435</name>
</gene>
<dbReference type="AlphaFoldDB" id="A0A972JL95"/>
<feature type="region of interest" description="Disordered" evidence="1">
    <location>
        <begin position="1"/>
        <end position="30"/>
    </location>
</feature>
<feature type="region of interest" description="Disordered" evidence="1">
    <location>
        <begin position="66"/>
        <end position="88"/>
    </location>
</feature>
<dbReference type="PROSITE" id="PS51724">
    <property type="entry name" value="SPOR"/>
    <property type="match status" value="1"/>
</dbReference>
<name>A0A972JL95_9GAMM</name>
<feature type="compositionally biased region" description="Basic and acidic residues" evidence="1">
    <location>
        <begin position="76"/>
        <end position="88"/>
    </location>
</feature>
<keyword evidence="5" id="KW-1185">Reference proteome</keyword>
<accession>A0A972JL95</accession>
<feature type="transmembrane region" description="Helical" evidence="2">
    <location>
        <begin position="34"/>
        <end position="54"/>
    </location>
</feature>
<evidence type="ECO:0000313" key="4">
    <source>
        <dbReference type="EMBL" id="NMH65197.1"/>
    </source>
</evidence>
<protein>
    <submittedName>
        <fullName evidence="4">Sporulation protein</fullName>
    </submittedName>
</protein>
<dbReference type="GO" id="GO:0042834">
    <property type="term" value="F:peptidoglycan binding"/>
    <property type="evidence" value="ECO:0007669"/>
    <property type="project" value="InterPro"/>
</dbReference>
<dbReference type="InterPro" id="IPR007730">
    <property type="entry name" value="SPOR-like_dom"/>
</dbReference>
<dbReference type="Pfam" id="PF05036">
    <property type="entry name" value="SPOR"/>
    <property type="match status" value="1"/>
</dbReference>
<comment type="caution">
    <text evidence="4">The sequence shown here is derived from an EMBL/GenBank/DDBJ whole genome shotgun (WGS) entry which is preliminary data.</text>
</comment>
<evidence type="ECO:0000256" key="1">
    <source>
        <dbReference type="SAM" id="MobiDB-lite"/>
    </source>
</evidence>
<keyword evidence="2" id="KW-0812">Transmembrane</keyword>
<evidence type="ECO:0000256" key="2">
    <source>
        <dbReference type="SAM" id="Phobius"/>
    </source>
</evidence>
<dbReference type="Gene3D" id="3.30.70.1070">
    <property type="entry name" value="Sporulation related repeat"/>
    <property type="match status" value="1"/>
</dbReference>
<dbReference type="RefSeq" id="WP_169563873.1">
    <property type="nucleotide sequence ID" value="NZ_JAAXYH010000004.1"/>
</dbReference>
<dbReference type="Proteomes" id="UP000737113">
    <property type="component" value="Unassembled WGS sequence"/>
</dbReference>
<sequence length="192" mass="21612">MSNRDYANRRPSGAAKPQRASRRKPSQQAPSRRLPLLLTLFVLLGVGSFGYFLWSIRDSADQAQPEPVKKAAVKQPKKDPNALPPKPKEEWTYLEELENKHVEVDVPVVENRVAKRYKLQCGSFRTASQANEMKAVIAFQGQEASVKKVSGTSGDWYKVSLGPLDGKREAEKLRHTMQRAGINGCIMLYWES</sequence>
<feature type="domain" description="SPOR" evidence="3">
    <location>
        <begin position="111"/>
        <end position="189"/>
    </location>
</feature>
<organism evidence="4 5">
    <name type="scientific">Shewanella salipaludis</name>
    <dbReference type="NCBI Taxonomy" id="2723052"/>
    <lineage>
        <taxon>Bacteria</taxon>
        <taxon>Pseudomonadati</taxon>
        <taxon>Pseudomonadota</taxon>
        <taxon>Gammaproteobacteria</taxon>
        <taxon>Alteromonadales</taxon>
        <taxon>Shewanellaceae</taxon>
        <taxon>Shewanella</taxon>
    </lineage>
</organism>
<dbReference type="InterPro" id="IPR052521">
    <property type="entry name" value="Cell_div_SPOR-domain"/>
</dbReference>
<keyword evidence="2" id="KW-1133">Transmembrane helix</keyword>
<reference evidence="4" key="1">
    <citation type="submission" date="2020-04" db="EMBL/GenBank/DDBJ databases">
        <title>Description of Shewanella salipaludis sp. nov., isolated from a salt marsh.</title>
        <authorList>
            <person name="Park S."/>
            <person name="Yoon J.-H."/>
        </authorList>
    </citation>
    <scope>NUCLEOTIDE SEQUENCE</scope>
    <source>
        <strain evidence="4">SHSM-M6</strain>
    </source>
</reference>
<dbReference type="PANTHER" id="PTHR38687:SF2">
    <property type="entry name" value="CELL DIVISION PROTEIN FTSN"/>
    <property type="match status" value="1"/>
</dbReference>
<dbReference type="SUPFAM" id="SSF110997">
    <property type="entry name" value="Sporulation related repeat"/>
    <property type="match status" value="1"/>
</dbReference>
<dbReference type="EMBL" id="JAAXYH010000004">
    <property type="protein sequence ID" value="NMH65197.1"/>
    <property type="molecule type" value="Genomic_DNA"/>
</dbReference>